<organism evidence="5 6">
    <name type="scientific">Clostridium celatum DSM 1785</name>
    <dbReference type="NCBI Taxonomy" id="545697"/>
    <lineage>
        <taxon>Bacteria</taxon>
        <taxon>Bacillati</taxon>
        <taxon>Bacillota</taxon>
        <taxon>Clostridia</taxon>
        <taxon>Eubacteriales</taxon>
        <taxon>Clostridiaceae</taxon>
        <taxon>Clostridium</taxon>
    </lineage>
</organism>
<dbReference type="SMART" id="SM00342">
    <property type="entry name" value="HTH_ARAC"/>
    <property type="match status" value="1"/>
</dbReference>
<keyword evidence="1" id="KW-0805">Transcription regulation</keyword>
<dbReference type="EMBL" id="AMEZ01000020">
    <property type="protein sequence ID" value="EKY28704.1"/>
    <property type="molecule type" value="Genomic_DNA"/>
</dbReference>
<dbReference type="STRING" id="545697.HMPREF0216_00626"/>
<proteinExistence type="predicted"/>
<reference evidence="5 6" key="1">
    <citation type="submission" date="2012-05" db="EMBL/GenBank/DDBJ databases">
        <authorList>
            <person name="Weinstock G."/>
            <person name="Sodergren E."/>
            <person name="Lobos E.A."/>
            <person name="Fulton L."/>
            <person name="Fulton R."/>
            <person name="Courtney L."/>
            <person name="Fronick C."/>
            <person name="O'Laughlin M."/>
            <person name="Godfrey J."/>
            <person name="Wilson R.M."/>
            <person name="Miner T."/>
            <person name="Farmer C."/>
            <person name="Delehaunty K."/>
            <person name="Cordes M."/>
            <person name="Minx P."/>
            <person name="Tomlinson C."/>
            <person name="Chen J."/>
            <person name="Wollam A."/>
            <person name="Pepin K.H."/>
            <person name="Bhonagiri V."/>
            <person name="Zhang X."/>
            <person name="Suruliraj S."/>
            <person name="Warren W."/>
            <person name="Mitreva M."/>
            <person name="Mardis E.R."/>
            <person name="Wilson R.K."/>
        </authorList>
    </citation>
    <scope>NUCLEOTIDE SEQUENCE [LARGE SCALE GENOMIC DNA]</scope>
    <source>
        <strain evidence="5 6">DSM 1785</strain>
    </source>
</reference>
<dbReference type="PATRIC" id="fig|545697.3.peg.620"/>
<sequence length="234" mass="27418">MFSNFSKEYKFMYESFISDLSIFSNEFSNLIDTSDRTTILSKIKDKHIGELNGDCNIEDKRIDLFIWNAIFSKEIIRHGVSKKYLHPLYNKFYTKIPPLNDLKSLQELEICMAEAYLDFLIRDIEVKDNFIVNKILQHLHMNIEGFTSLETISKNLNITPEYACTCFKKHMGISLMKYSKKIKIDRAKVLLLTTNKSILDIAIILGFYDQSHFSKTFKSFEGICPSKFRNTHYN</sequence>
<name>L1QL31_9CLOT</name>
<keyword evidence="3" id="KW-0804">Transcription</keyword>
<dbReference type="AlphaFoldDB" id="L1QL31"/>
<evidence type="ECO:0000256" key="3">
    <source>
        <dbReference type="ARBA" id="ARBA00023163"/>
    </source>
</evidence>
<evidence type="ECO:0000259" key="4">
    <source>
        <dbReference type="PROSITE" id="PS01124"/>
    </source>
</evidence>
<evidence type="ECO:0000256" key="2">
    <source>
        <dbReference type="ARBA" id="ARBA00023125"/>
    </source>
</evidence>
<evidence type="ECO:0000256" key="1">
    <source>
        <dbReference type="ARBA" id="ARBA00023015"/>
    </source>
</evidence>
<evidence type="ECO:0000313" key="6">
    <source>
        <dbReference type="Proteomes" id="UP000010420"/>
    </source>
</evidence>
<dbReference type="eggNOG" id="COG2207">
    <property type="taxonomic scope" value="Bacteria"/>
</dbReference>
<dbReference type="InterPro" id="IPR018060">
    <property type="entry name" value="HTH_AraC"/>
</dbReference>
<gene>
    <name evidence="5" type="ORF">HMPREF0216_00626</name>
</gene>
<evidence type="ECO:0000313" key="5">
    <source>
        <dbReference type="EMBL" id="EKY28704.1"/>
    </source>
</evidence>
<dbReference type="GO" id="GO:0003700">
    <property type="term" value="F:DNA-binding transcription factor activity"/>
    <property type="evidence" value="ECO:0007669"/>
    <property type="project" value="InterPro"/>
</dbReference>
<dbReference type="GO" id="GO:0043565">
    <property type="term" value="F:sequence-specific DNA binding"/>
    <property type="evidence" value="ECO:0007669"/>
    <property type="project" value="InterPro"/>
</dbReference>
<dbReference type="SUPFAM" id="SSF46689">
    <property type="entry name" value="Homeodomain-like"/>
    <property type="match status" value="1"/>
</dbReference>
<dbReference type="HOGENOM" id="CLU_036605_3_2_9"/>
<dbReference type="PANTHER" id="PTHR43280">
    <property type="entry name" value="ARAC-FAMILY TRANSCRIPTIONAL REGULATOR"/>
    <property type="match status" value="1"/>
</dbReference>
<dbReference type="PROSITE" id="PS01124">
    <property type="entry name" value="HTH_ARAC_FAMILY_2"/>
    <property type="match status" value="1"/>
</dbReference>
<dbReference type="InterPro" id="IPR009057">
    <property type="entry name" value="Homeodomain-like_sf"/>
</dbReference>
<keyword evidence="6" id="KW-1185">Reference proteome</keyword>
<dbReference type="Gene3D" id="1.10.10.60">
    <property type="entry name" value="Homeodomain-like"/>
    <property type="match status" value="2"/>
</dbReference>
<dbReference type="Pfam" id="PF12833">
    <property type="entry name" value="HTH_18"/>
    <property type="match status" value="1"/>
</dbReference>
<feature type="domain" description="HTH araC/xylS-type" evidence="4">
    <location>
        <begin position="133"/>
        <end position="231"/>
    </location>
</feature>
<comment type="caution">
    <text evidence="5">The sequence shown here is derived from an EMBL/GenBank/DDBJ whole genome shotgun (WGS) entry which is preliminary data.</text>
</comment>
<dbReference type="PANTHER" id="PTHR43280:SF28">
    <property type="entry name" value="HTH-TYPE TRANSCRIPTIONAL ACTIVATOR RHAS"/>
    <property type="match status" value="1"/>
</dbReference>
<dbReference type="Proteomes" id="UP000010420">
    <property type="component" value="Unassembled WGS sequence"/>
</dbReference>
<keyword evidence="2" id="KW-0238">DNA-binding</keyword>
<accession>L1QL31</accession>
<dbReference type="InterPro" id="IPR020449">
    <property type="entry name" value="Tscrpt_reg_AraC-type_HTH"/>
</dbReference>
<protein>
    <submittedName>
        <fullName evidence="5">Transcriptional regulator, AraC family</fullName>
    </submittedName>
</protein>
<dbReference type="PRINTS" id="PR00032">
    <property type="entry name" value="HTHARAC"/>
</dbReference>